<dbReference type="InterPro" id="IPR044893">
    <property type="entry name" value="RNA_pol_Rpb1_clamp_domain"/>
</dbReference>
<keyword evidence="5" id="KW-0804">Transcription</keyword>
<name>A0A9Q0FSR0_9ROSI</name>
<dbReference type="EMBL" id="JAKUCV010004215">
    <property type="protein sequence ID" value="KAJ4836154.1"/>
    <property type="molecule type" value="Genomic_DNA"/>
</dbReference>
<evidence type="ECO:0000256" key="2">
    <source>
        <dbReference type="ARBA" id="ARBA00022478"/>
    </source>
</evidence>
<reference evidence="7" key="2">
    <citation type="journal article" date="2023" name="Plants (Basel)">
        <title>Annotation of the Turnera subulata (Passifloraceae) Draft Genome Reveals the S-Locus Evolved after the Divergence of Turneroideae from Passifloroideae in a Stepwise Manner.</title>
        <authorList>
            <person name="Henning P.M."/>
            <person name="Roalson E.H."/>
            <person name="Mir W."/>
            <person name="McCubbin A.G."/>
            <person name="Shore J.S."/>
        </authorList>
    </citation>
    <scope>NUCLEOTIDE SEQUENCE</scope>
    <source>
        <strain evidence="7">F60SS</strain>
    </source>
</reference>
<feature type="coiled-coil region" evidence="6">
    <location>
        <begin position="369"/>
        <end position="403"/>
    </location>
</feature>
<comment type="caution">
    <text evidence="7">The sequence shown here is derived from an EMBL/GenBank/DDBJ whole genome shotgun (WGS) entry which is preliminary data.</text>
</comment>
<gene>
    <name evidence="7" type="ORF">Tsubulata_051340</name>
</gene>
<dbReference type="Proteomes" id="UP001141552">
    <property type="component" value="Unassembled WGS sequence"/>
</dbReference>
<keyword evidence="4" id="KW-0548">Nucleotidyltransferase</keyword>
<sequence length="489" mass="53839">MEDTSQLNISEGEIVGIAFGLASHKEICTASVSDCSISQSSQLSNPFLGLPLEFGKCKSCGTSELRKCEGHFGYIELPIPIYHPSHVIELKRMLMLLCLKCLKLKKTKIQLTSNGVAQRFLSCCEVNGVDLAEIDGGEISITNLLSCNGPDFVGHLRFIPERDNGAARSPGLRASPEANARLKCVYIPIVEMLAGYKKGHNAQFLRRCCLRVKCYIEADAGFNPTPSKVPEPCPAGSQLENVVFEVVDSQGIVDDSFHDDEKTGQSHLLTLKSDLINTESRHCFRHGSCTIPAIAIPPNEGAFCFTVSHSRYPELESRINVSVIQTPKSVKTEIRSPYSEGKVLLLQDSLVLNHAGDLTPFIDKDLQVLKKYAEEIGSLELNLKDLEGRKVELLQNIDELQDSLEPYHVLNGLEIMPGREEVVLQIEKRNCAAVANLFGLLHVWEKDLMDPLIGSVALLGTVCDNKLSRLSLLTFPSCSTDLCVNVVYI</sequence>
<dbReference type="AlphaFoldDB" id="A0A9Q0FSR0"/>
<evidence type="ECO:0000313" key="8">
    <source>
        <dbReference type="Proteomes" id="UP001141552"/>
    </source>
</evidence>
<evidence type="ECO:0000256" key="3">
    <source>
        <dbReference type="ARBA" id="ARBA00022679"/>
    </source>
</evidence>
<keyword evidence="6" id="KW-0175">Coiled coil</keyword>
<reference evidence="7" key="1">
    <citation type="submission" date="2022-02" db="EMBL/GenBank/DDBJ databases">
        <authorList>
            <person name="Henning P.M."/>
            <person name="McCubbin A.G."/>
            <person name="Shore J.S."/>
        </authorList>
    </citation>
    <scope>NUCLEOTIDE SEQUENCE</scope>
    <source>
        <strain evidence="7">F60SS</strain>
        <tissue evidence="7">Leaves</tissue>
    </source>
</reference>
<evidence type="ECO:0000313" key="7">
    <source>
        <dbReference type="EMBL" id="KAJ4836154.1"/>
    </source>
</evidence>
<dbReference type="EC" id="2.7.7.6" evidence="1"/>
<accession>A0A9Q0FSR0</accession>
<dbReference type="Gene3D" id="4.10.860.120">
    <property type="entry name" value="RNA polymerase II, clamp domain"/>
    <property type="match status" value="1"/>
</dbReference>
<keyword evidence="3" id="KW-0808">Transferase</keyword>
<evidence type="ECO:0000256" key="1">
    <source>
        <dbReference type="ARBA" id="ARBA00012418"/>
    </source>
</evidence>
<dbReference type="GO" id="GO:0003899">
    <property type="term" value="F:DNA-directed RNA polymerase activity"/>
    <property type="evidence" value="ECO:0007669"/>
    <property type="project" value="UniProtKB-EC"/>
</dbReference>
<keyword evidence="8" id="KW-1185">Reference proteome</keyword>
<keyword evidence="2" id="KW-0240">DNA-directed RNA polymerase</keyword>
<evidence type="ECO:0000256" key="4">
    <source>
        <dbReference type="ARBA" id="ARBA00022695"/>
    </source>
</evidence>
<organism evidence="7 8">
    <name type="scientific">Turnera subulata</name>
    <dbReference type="NCBI Taxonomy" id="218843"/>
    <lineage>
        <taxon>Eukaryota</taxon>
        <taxon>Viridiplantae</taxon>
        <taxon>Streptophyta</taxon>
        <taxon>Embryophyta</taxon>
        <taxon>Tracheophyta</taxon>
        <taxon>Spermatophyta</taxon>
        <taxon>Magnoliopsida</taxon>
        <taxon>eudicotyledons</taxon>
        <taxon>Gunneridae</taxon>
        <taxon>Pentapetalae</taxon>
        <taxon>rosids</taxon>
        <taxon>fabids</taxon>
        <taxon>Malpighiales</taxon>
        <taxon>Passifloraceae</taxon>
        <taxon>Turnera</taxon>
    </lineage>
</organism>
<proteinExistence type="predicted"/>
<protein>
    <recommendedName>
        <fullName evidence="1">DNA-directed RNA polymerase</fullName>
        <ecNumber evidence="1">2.7.7.6</ecNumber>
    </recommendedName>
</protein>
<dbReference type="OrthoDB" id="850602at2759"/>
<evidence type="ECO:0000256" key="5">
    <source>
        <dbReference type="ARBA" id="ARBA00023163"/>
    </source>
</evidence>
<evidence type="ECO:0000256" key="6">
    <source>
        <dbReference type="SAM" id="Coils"/>
    </source>
</evidence>
<dbReference type="PANTHER" id="PTHR33566:SF1">
    <property type="entry name" value="EN_SPM-LIKE TRANSPOSON-RELATED"/>
    <property type="match status" value="1"/>
</dbReference>
<dbReference type="SUPFAM" id="SSF64484">
    <property type="entry name" value="beta and beta-prime subunits of DNA dependent RNA-polymerase"/>
    <property type="match status" value="1"/>
</dbReference>
<dbReference type="GO" id="GO:0000428">
    <property type="term" value="C:DNA-directed RNA polymerase complex"/>
    <property type="evidence" value="ECO:0007669"/>
    <property type="project" value="UniProtKB-KW"/>
</dbReference>
<dbReference type="PANTHER" id="PTHR33566">
    <property type="entry name" value="EN/SPM-LIKE TRANSPOSON-RELATED"/>
    <property type="match status" value="1"/>
</dbReference>